<proteinExistence type="predicted"/>
<evidence type="ECO:0000256" key="1">
    <source>
        <dbReference type="SAM" id="Phobius"/>
    </source>
</evidence>
<name>I3EJK9_NEMP3</name>
<keyword evidence="1" id="KW-0472">Membrane</keyword>
<reference evidence="2" key="1">
    <citation type="submission" date="2011-01" db="EMBL/GenBank/DDBJ databases">
        <title>The Genome Sequence of Nematocida parisii strain ERTm3.</title>
        <authorList>
            <consortium name="The Broad Institute Genome Sequencing Platform"/>
            <consortium name="The Broad Institute Genome Sequencing Center for Infectious Disease"/>
            <person name="Cuomo C."/>
            <person name="Troemel E."/>
            <person name="Young S.K."/>
            <person name="Zeng Q."/>
            <person name="Gargeya S."/>
            <person name="Fitzgerald M."/>
            <person name="Haas B."/>
            <person name="Abouelleil A."/>
            <person name="Alvarado L."/>
            <person name="Arachchi H.M."/>
            <person name="Berlin A."/>
            <person name="Chapman S.B."/>
            <person name="Gearin G."/>
            <person name="Goldberg J."/>
            <person name="Griggs A."/>
            <person name="Gujja S."/>
            <person name="Hansen M."/>
            <person name="Heiman D."/>
            <person name="Howarth C."/>
            <person name="Larimer J."/>
            <person name="Lui A."/>
            <person name="MacDonald P.J.P."/>
            <person name="McCowen C."/>
            <person name="Montmayeur A."/>
            <person name="Murphy C."/>
            <person name="Neiman D."/>
            <person name="Pearson M."/>
            <person name="Priest M."/>
            <person name="Roberts A."/>
            <person name="Saif S."/>
            <person name="Shea T."/>
            <person name="Sisk P."/>
            <person name="Stolte C."/>
            <person name="Sykes S."/>
            <person name="Wortman J."/>
            <person name="Nusbaum C."/>
            <person name="Birren B."/>
        </authorList>
    </citation>
    <scope>NUCLEOTIDE SEQUENCE</scope>
    <source>
        <strain evidence="2">ERTm3</strain>
    </source>
</reference>
<dbReference type="InParanoid" id="I3EJK9"/>
<dbReference type="HOGENOM" id="CLU_205469_0_0_1"/>
<organism evidence="2 3">
    <name type="scientific">Nematocida parisii (strain ERTm3)</name>
    <name type="common">Nematode killer fungus</name>
    <dbReference type="NCBI Taxonomy" id="935791"/>
    <lineage>
        <taxon>Eukaryota</taxon>
        <taxon>Fungi</taxon>
        <taxon>Fungi incertae sedis</taxon>
        <taxon>Microsporidia</taxon>
        <taxon>Nematocida</taxon>
    </lineage>
</organism>
<dbReference type="Proteomes" id="UP000002872">
    <property type="component" value="Unassembled WGS sequence"/>
</dbReference>
<feature type="transmembrane region" description="Helical" evidence="1">
    <location>
        <begin position="15"/>
        <end position="34"/>
    </location>
</feature>
<accession>I3EJK9</accession>
<dbReference type="VEuPathDB" id="MicrosporidiaDB:NEQG_00176"/>
<evidence type="ECO:0000313" key="2">
    <source>
        <dbReference type="EMBL" id="EIJ89406.1"/>
    </source>
</evidence>
<dbReference type="AlphaFoldDB" id="I3EJK9"/>
<sequence>MYYYICTSLAIQHKLVLFCLYLPLRILGCSFYSYCHTSFLSFSPYFIIY</sequence>
<dbReference type="EMBL" id="GL870876">
    <property type="protein sequence ID" value="EIJ89406.1"/>
    <property type="molecule type" value="Genomic_DNA"/>
</dbReference>
<keyword evidence="3" id="KW-1185">Reference proteome</keyword>
<evidence type="ECO:0000313" key="3">
    <source>
        <dbReference type="Proteomes" id="UP000002872"/>
    </source>
</evidence>
<protein>
    <submittedName>
        <fullName evidence="2">Uncharacterized protein</fullName>
    </submittedName>
</protein>
<keyword evidence="1" id="KW-1133">Transmembrane helix</keyword>
<gene>
    <name evidence="2" type="ORF">NEQG_00176</name>
</gene>
<keyword evidence="1" id="KW-0812">Transmembrane</keyword>